<feature type="domain" description="Flagellar basal body rod protein N-terminal" evidence="3">
    <location>
        <begin position="11"/>
        <end position="35"/>
    </location>
</feature>
<dbReference type="NCBIfam" id="TIGR03506">
    <property type="entry name" value="FlgEFG_subfam"/>
    <property type="match status" value="1"/>
</dbReference>
<dbReference type="SUPFAM" id="SSF117143">
    <property type="entry name" value="Flagellar hook protein flgE"/>
    <property type="match status" value="1"/>
</dbReference>
<dbReference type="InterPro" id="IPR020013">
    <property type="entry name" value="Flagellar_FlgE/F/G"/>
</dbReference>
<keyword evidence="6" id="KW-0966">Cell projection</keyword>
<proteinExistence type="inferred from homology"/>
<dbReference type="EMBL" id="JBHTGR010000050">
    <property type="protein sequence ID" value="MFC7747595.1"/>
    <property type="molecule type" value="Genomic_DNA"/>
</dbReference>
<dbReference type="Pfam" id="PF22692">
    <property type="entry name" value="LlgE_F_G_D1"/>
    <property type="match status" value="1"/>
</dbReference>
<comment type="similarity">
    <text evidence="1 2">Belongs to the flagella basal body rod proteins family.</text>
</comment>
<dbReference type="InterPro" id="IPR001444">
    <property type="entry name" value="Flag_bb_rod_N"/>
</dbReference>
<evidence type="ECO:0000256" key="2">
    <source>
        <dbReference type="RuleBase" id="RU362116"/>
    </source>
</evidence>
<gene>
    <name evidence="6" type="ORF">ACFQU8_10205</name>
</gene>
<keyword evidence="6" id="KW-0969">Cilium</keyword>
<dbReference type="InterPro" id="IPR053967">
    <property type="entry name" value="LlgE_F_G-like_D1"/>
</dbReference>
<evidence type="ECO:0000313" key="7">
    <source>
        <dbReference type="Proteomes" id="UP001596620"/>
    </source>
</evidence>
<dbReference type="Pfam" id="PF06429">
    <property type="entry name" value="Flg_bbr_C"/>
    <property type="match status" value="1"/>
</dbReference>
<accession>A0ABW2UY63</accession>
<dbReference type="PANTHER" id="PTHR30435">
    <property type="entry name" value="FLAGELLAR PROTEIN"/>
    <property type="match status" value="1"/>
</dbReference>
<comment type="subcellular location">
    <subcellularLocation>
        <location evidence="2">Bacterial flagellum basal body</location>
    </subcellularLocation>
</comment>
<keyword evidence="2" id="KW-0975">Bacterial flagellum</keyword>
<evidence type="ECO:0000259" key="5">
    <source>
        <dbReference type="Pfam" id="PF22692"/>
    </source>
</evidence>
<evidence type="ECO:0000259" key="4">
    <source>
        <dbReference type="Pfam" id="PF06429"/>
    </source>
</evidence>
<evidence type="ECO:0000313" key="6">
    <source>
        <dbReference type="EMBL" id="MFC7747595.1"/>
    </source>
</evidence>
<dbReference type="PANTHER" id="PTHR30435:SF19">
    <property type="entry name" value="FLAGELLAR BASAL-BODY ROD PROTEIN FLGG"/>
    <property type="match status" value="1"/>
</dbReference>
<keyword evidence="7" id="KW-1185">Reference proteome</keyword>
<keyword evidence="6" id="KW-0282">Flagellum</keyword>
<feature type="domain" description="Flagellar basal-body/hook protein C-terminal" evidence="4">
    <location>
        <begin position="227"/>
        <end position="270"/>
    </location>
</feature>
<reference evidence="7" key="1">
    <citation type="journal article" date="2019" name="Int. J. Syst. Evol. Microbiol.">
        <title>The Global Catalogue of Microorganisms (GCM) 10K type strain sequencing project: providing services to taxonomists for standard genome sequencing and annotation.</title>
        <authorList>
            <consortium name="The Broad Institute Genomics Platform"/>
            <consortium name="The Broad Institute Genome Sequencing Center for Infectious Disease"/>
            <person name="Wu L."/>
            <person name="Ma J."/>
        </authorList>
    </citation>
    <scope>NUCLEOTIDE SEQUENCE [LARGE SCALE GENOMIC DNA]</scope>
    <source>
        <strain evidence="7">JCM 30234</strain>
    </source>
</reference>
<evidence type="ECO:0000259" key="3">
    <source>
        <dbReference type="Pfam" id="PF00460"/>
    </source>
</evidence>
<organism evidence="6 7">
    <name type="scientific">Lentibacillus kimchii</name>
    <dbReference type="NCBI Taxonomy" id="1542911"/>
    <lineage>
        <taxon>Bacteria</taxon>
        <taxon>Bacillati</taxon>
        <taxon>Bacillota</taxon>
        <taxon>Bacilli</taxon>
        <taxon>Bacillales</taxon>
        <taxon>Bacillaceae</taxon>
        <taxon>Lentibacillus</taxon>
    </lineage>
</organism>
<protein>
    <submittedName>
        <fullName evidence="6">Flagellar hook-basal body protein</fullName>
    </submittedName>
</protein>
<name>A0ABW2UY63_9BACI</name>
<dbReference type="RefSeq" id="WP_382359549.1">
    <property type="nucleotide sequence ID" value="NZ_JBHTGR010000050.1"/>
</dbReference>
<dbReference type="Pfam" id="PF00460">
    <property type="entry name" value="Flg_bb_rod"/>
    <property type="match status" value="1"/>
</dbReference>
<dbReference type="Proteomes" id="UP001596620">
    <property type="component" value="Unassembled WGS sequence"/>
</dbReference>
<dbReference type="InterPro" id="IPR010930">
    <property type="entry name" value="Flg_bb/hook_C_dom"/>
</dbReference>
<evidence type="ECO:0000256" key="1">
    <source>
        <dbReference type="ARBA" id="ARBA00009677"/>
    </source>
</evidence>
<comment type="caution">
    <text evidence="6">The sequence shown here is derived from an EMBL/GenBank/DDBJ whole genome shotgun (WGS) entry which is preliminary data.</text>
</comment>
<sequence length="271" mass="29533">MSRSMMQAAVTMNQLQNKLDMIGGNLANSQTTGYKARKADFSSLLSQQIDNMNDPANAEGRSTPDGIRVGSGARLGAVDLDLSHGAVKDTGRKLDTALLDKNHLFEIQTPETRYTRDGAFYLSPVNDGEDVMLTTENGDPVMGENGEIVFEEGFDDVTIETNGQISVERGDTTENAGKLAINDAIRPQLLEPAGESSFRMPDLAEAGYNAEEIMQPADDEGNVLRHGALEQANVDLGEQFTDMMTAQRSYQFNARTLSMGDQMMGLINQLR</sequence>
<feature type="domain" description="Flagellar hook protein FlgE/F/G-like D1" evidence="5">
    <location>
        <begin position="104"/>
        <end position="167"/>
    </location>
</feature>
<dbReference type="InterPro" id="IPR037925">
    <property type="entry name" value="FlgE/F/G-like"/>
</dbReference>